<dbReference type="InterPro" id="IPR036412">
    <property type="entry name" value="HAD-like_sf"/>
</dbReference>
<accession>A0ABD5F1R8</accession>
<dbReference type="GO" id="GO:0016791">
    <property type="term" value="F:phosphatase activity"/>
    <property type="evidence" value="ECO:0007669"/>
    <property type="project" value="UniProtKB-ARBA"/>
</dbReference>
<dbReference type="EMBL" id="JAVRES010000311">
    <property type="protein sequence ID" value="MDT0440863.1"/>
    <property type="molecule type" value="Genomic_DNA"/>
</dbReference>
<proteinExistence type="predicted"/>
<reference evidence="2" key="1">
    <citation type="submission" date="2023-07" db="EMBL/GenBank/DDBJ databases">
        <title>30 novel species of actinomycetes from the DSMZ collection.</title>
        <authorList>
            <person name="Nouioui I."/>
        </authorList>
    </citation>
    <scope>NUCLEOTIDE SEQUENCE [LARGE SCALE GENOMIC DNA]</scope>
    <source>
        <strain evidence="2">DSM 41981</strain>
    </source>
</reference>
<dbReference type="Gene3D" id="3.40.50.1000">
    <property type="entry name" value="HAD superfamily/HAD-like"/>
    <property type="match status" value="1"/>
</dbReference>
<comment type="caution">
    <text evidence="1">The sequence shown here is derived from an EMBL/GenBank/DDBJ whole genome shotgun (WGS) entry which is preliminary data.</text>
</comment>
<keyword evidence="2" id="KW-1185">Reference proteome</keyword>
<sequence length="102" mass="11173">MLIATDLDGTLLTPDGAISPRTRDAIRVAEKAGVPVVPVTARQIYGIEKWRDDLGRWALCSNGAICWDLQARTVLFRQLMPGAVANEFAHRLLDAAPGTRFL</sequence>
<protein>
    <submittedName>
        <fullName evidence="1">HAD hydrolase family protein</fullName>
    </submittedName>
</protein>
<dbReference type="PANTHER" id="PTHR10000:SF8">
    <property type="entry name" value="HAD SUPERFAMILY HYDROLASE-LIKE, TYPE 3"/>
    <property type="match status" value="1"/>
</dbReference>
<dbReference type="Proteomes" id="UP001183535">
    <property type="component" value="Unassembled WGS sequence"/>
</dbReference>
<dbReference type="SUPFAM" id="SSF56784">
    <property type="entry name" value="HAD-like"/>
    <property type="match status" value="1"/>
</dbReference>
<dbReference type="Gene3D" id="3.30.1240.10">
    <property type="match status" value="1"/>
</dbReference>
<name>A0ABD5F1R8_9ACTN</name>
<dbReference type="InterPro" id="IPR023214">
    <property type="entry name" value="HAD_sf"/>
</dbReference>
<evidence type="ECO:0000313" key="1">
    <source>
        <dbReference type="EMBL" id="MDT0440863.1"/>
    </source>
</evidence>
<organism evidence="1 2">
    <name type="scientific">Streptomyces doudnae</name>
    <dbReference type="NCBI Taxonomy" id="3075536"/>
    <lineage>
        <taxon>Bacteria</taxon>
        <taxon>Bacillati</taxon>
        <taxon>Actinomycetota</taxon>
        <taxon>Actinomycetes</taxon>
        <taxon>Kitasatosporales</taxon>
        <taxon>Streptomycetaceae</taxon>
        <taxon>Streptomyces</taxon>
    </lineage>
</organism>
<dbReference type="PANTHER" id="PTHR10000">
    <property type="entry name" value="PHOSPHOSERINE PHOSPHATASE"/>
    <property type="match status" value="1"/>
</dbReference>
<evidence type="ECO:0000313" key="2">
    <source>
        <dbReference type="Proteomes" id="UP001183535"/>
    </source>
</evidence>
<dbReference type="PROSITE" id="PS01228">
    <property type="entry name" value="COF_1"/>
    <property type="match status" value="1"/>
</dbReference>
<keyword evidence="1" id="KW-0378">Hydrolase</keyword>
<dbReference type="RefSeq" id="WP_311639081.1">
    <property type="nucleotide sequence ID" value="NZ_JAVRES010000311.1"/>
</dbReference>
<dbReference type="Pfam" id="PF08282">
    <property type="entry name" value="Hydrolase_3"/>
    <property type="match status" value="1"/>
</dbReference>
<gene>
    <name evidence="1" type="ORF">RM877_40170</name>
</gene>
<feature type="non-terminal residue" evidence="1">
    <location>
        <position position="102"/>
    </location>
</feature>
<dbReference type="AlphaFoldDB" id="A0ABD5F1R8"/>